<keyword evidence="4" id="KW-1185">Reference proteome</keyword>
<dbReference type="EMBL" id="JBHMBH010000019">
    <property type="protein sequence ID" value="MFB9713928.1"/>
    <property type="molecule type" value="Genomic_DNA"/>
</dbReference>
<evidence type="ECO:0000313" key="3">
    <source>
        <dbReference type="EMBL" id="MFB9713928.1"/>
    </source>
</evidence>
<accession>A0ABV5UP64</accession>
<feature type="region of interest" description="Disordered" evidence="1">
    <location>
        <begin position="1"/>
        <end position="20"/>
    </location>
</feature>
<feature type="domain" description="DUF7007" evidence="2">
    <location>
        <begin position="124"/>
        <end position="247"/>
    </location>
</feature>
<gene>
    <name evidence="3" type="ORF">ACFFPI_07140</name>
</gene>
<sequence length="321" mass="35887">MTDNASRQPKGIPVGGQFAATTHSEPDLAVGLPEKDIFFDADNTEWDWANPEATILEAGSVNEVGIWIDTSKAAEGVYDYDIIDYRTNKKVGHGSAGTLHDAKEAAKDDRYKMAKYASRFSIHEGSRTPWGTADGVTHLAPGIANVFTPGHGGVKLSPERNKEVDPVWRNSNSFYEEDCEWSIAAITHREAYSEEHQKYAHECARRWFPDEYEKAVGKDPARYGVTDYKPIAPGESSVRDEKVFFAENHDKVQRIWSASYSKDHEGMTEVIVSDVTSTGTRTGEPRTILVPSSEYDRIRNFHTIPKDADYQVKPGTDRTKP</sequence>
<dbReference type="Proteomes" id="UP001589536">
    <property type="component" value="Unassembled WGS sequence"/>
</dbReference>
<reference evidence="3 4" key="1">
    <citation type="submission" date="2024-09" db="EMBL/GenBank/DDBJ databases">
        <authorList>
            <person name="Sun Q."/>
            <person name="Mori K."/>
        </authorList>
    </citation>
    <scope>NUCLEOTIDE SEQUENCE [LARGE SCALE GENOMIC DNA]</scope>
    <source>
        <strain evidence="3 4">JCM 13519</strain>
    </source>
</reference>
<dbReference type="InterPro" id="IPR054276">
    <property type="entry name" value="DUF7007"/>
</dbReference>
<proteinExistence type="predicted"/>
<evidence type="ECO:0000256" key="1">
    <source>
        <dbReference type="SAM" id="MobiDB-lite"/>
    </source>
</evidence>
<evidence type="ECO:0000313" key="4">
    <source>
        <dbReference type="Proteomes" id="UP001589536"/>
    </source>
</evidence>
<protein>
    <submittedName>
        <fullName evidence="3">DUF7007 domain-containing protein</fullName>
    </submittedName>
</protein>
<name>A0ABV5UP64_9MICC</name>
<comment type="caution">
    <text evidence="3">The sequence shown here is derived from an EMBL/GenBank/DDBJ whole genome shotgun (WGS) entry which is preliminary data.</text>
</comment>
<organism evidence="3 4">
    <name type="scientific">Arthrobacter methylotrophus</name>
    <dbReference type="NCBI Taxonomy" id="121291"/>
    <lineage>
        <taxon>Bacteria</taxon>
        <taxon>Bacillati</taxon>
        <taxon>Actinomycetota</taxon>
        <taxon>Actinomycetes</taxon>
        <taxon>Micrococcales</taxon>
        <taxon>Micrococcaceae</taxon>
        <taxon>Arthrobacter</taxon>
    </lineage>
</organism>
<evidence type="ECO:0000259" key="2">
    <source>
        <dbReference type="Pfam" id="PF22653"/>
    </source>
</evidence>
<dbReference type="Pfam" id="PF22653">
    <property type="entry name" value="DUF7007"/>
    <property type="match status" value="1"/>
</dbReference>
<dbReference type="RefSeq" id="WP_345042075.1">
    <property type="nucleotide sequence ID" value="NZ_BAABED010000001.1"/>
</dbReference>